<feature type="domain" description="ELMO" evidence="1">
    <location>
        <begin position="142"/>
        <end position="298"/>
    </location>
</feature>
<dbReference type="Pfam" id="PF04727">
    <property type="entry name" value="ELMO_CED12"/>
    <property type="match status" value="1"/>
</dbReference>
<dbReference type="PANTHER" id="PTHR12771:SF51">
    <property type="entry name" value="LD01482P"/>
    <property type="match status" value="1"/>
</dbReference>
<dbReference type="Proteomes" id="UP001159405">
    <property type="component" value="Unassembled WGS sequence"/>
</dbReference>
<dbReference type="EMBL" id="CALNXK010000043">
    <property type="protein sequence ID" value="CAH3126885.1"/>
    <property type="molecule type" value="Genomic_DNA"/>
</dbReference>
<dbReference type="InterPro" id="IPR006816">
    <property type="entry name" value="ELMO_dom"/>
</dbReference>
<keyword evidence="3" id="KW-1185">Reference proteome</keyword>
<protein>
    <recommendedName>
        <fullName evidence="1">ELMO domain-containing protein</fullName>
    </recommendedName>
</protein>
<name>A0ABN8P2L5_9CNID</name>
<dbReference type="InterPro" id="IPR050868">
    <property type="entry name" value="ELMO_domain-containing"/>
</dbReference>
<reference evidence="2 3" key="1">
    <citation type="submission" date="2022-05" db="EMBL/GenBank/DDBJ databases">
        <authorList>
            <consortium name="Genoscope - CEA"/>
            <person name="William W."/>
        </authorList>
    </citation>
    <scope>NUCLEOTIDE SEQUENCE [LARGE SCALE GENOMIC DNA]</scope>
</reference>
<evidence type="ECO:0000313" key="3">
    <source>
        <dbReference type="Proteomes" id="UP001159405"/>
    </source>
</evidence>
<gene>
    <name evidence="2" type="ORF">PLOB_00032690</name>
</gene>
<sequence length="330" mass="38393">MAGDSAKELADEVIIMADMWKYLSFFFWYRRLVKLLLHLSTGQCELQRICYKTRHGAQRTCKVEKSLRQSRTKELNDLVEKTNVNIQEALTLIITLKKIDRAQESVFVDSMFICLSQICGYNDLCYEVEQLRKEAYTSENSSHEKRLMQLWNLMMPHTPLKERVCKQWGDIGFQGTDPQTDFRGMGVLALDNLLFFASKHTDAARKVLAHSHHPHFWFSYAIAGINITSLALQFLNEGILRSHFYNCRQGQPTVVDFHQVYCYLFFEFSTFWISEEPESVMEFNRVRDKFAHKVTDLLKDSNTTLELKFKSSSDDTSLLSVSSLDRETSL</sequence>
<evidence type="ECO:0000313" key="2">
    <source>
        <dbReference type="EMBL" id="CAH3126885.1"/>
    </source>
</evidence>
<dbReference type="PROSITE" id="PS51335">
    <property type="entry name" value="ELMO"/>
    <property type="match status" value="1"/>
</dbReference>
<accession>A0ABN8P2L5</accession>
<evidence type="ECO:0000259" key="1">
    <source>
        <dbReference type="PROSITE" id="PS51335"/>
    </source>
</evidence>
<proteinExistence type="predicted"/>
<dbReference type="PANTHER" id="PTHR12771">
    <property type="entry name" value="ENGULFMENT AND CELL MOTILITY"/>
    <property type="match status" value="1"/>
</dbReference>
<comment type="caution">
    <text evidence="2">The sequence shown here is derived from an EMBL/GenBank/DDBJ whole genome shotgun (WGS) entry which is preliminary data.</text>
</comment>
<organism evidence="2 3">
    <name type="scientific">Porites lobata</name>
    <dbReference type="NCBI Taxonomy" id="104759"/>
    <lineage>
        <taxon>Eukaryota</taxon>
        <taxon>Metazoa</taxon>
        <taxon>Cnidaria</taxon>
        <taxon>Anthozoa</taxon>
        <taxon>Hexacorallia</taxon>
        <taxon>Scleractinia</taxon>
        <taxon>Fungiina</taxon>
        <taxon>Poritidae</taxon>
        <taxon>Porites</taxon>
    </lineage>
</organism>